<comment type="caution">
    <text evidence="1">The sequence shown here is derived from an EMBL/GenBank/DDBJ whole genome shotgun (WGS) entry which is preliminary data.</text>
</comment>
<dbReference type="Proteomes" id="UP001175227">
    <property type="component" value="Unassembled WGS sequence"/>
</dbReference>
<keyword evidence="2" id="KW-1185">Reference proteome</keyword>
<dbReference type="EMBL" id="JAUEPR010000079">
    <property type="protein sequence ID" value="KAK0467387.1"/>
    <property type="molecule type" value="Genomic_DNA"/>
</dbReference>
<dbReference type="AlphaFoldDB" id="A0AA39NKQ5"/>
<proteinExistence type="predicted"/>
<sequence>MEFVEDNDSDKEDCDPDSQVTHLILDGEYDNFEHGYPVGPLTEPLPSLHTLQLYSLVLQSSNHLNYKFQNVQRISIWNCHVSIPGLFLVIRSSITITHFAIGGTKAQVIQNSNDAASDPIIPPPSFPSTLAFLHIDICALINSNSSHVNNPQRPHMLTWLSNLHGRMSLSILQCKFFTTDIHVPKKLASLAERMLERLTLFAIETYVGSCYLFLGYLTHLETLELSIIIPLTSLNMSFSSLNTLNIAAHDGFLHCNCCVNIYLVCEDTSKHEEMKQAYSGIIIAHLFPVIETGRLGIHWFSDAGMTNRFNECPGKK</sequence>
<gene>
    <name evidence="1" type="ORF">IW261DRAFT_1520334</name>
</gene>
<reference evidence="1" key="1">
    <citation type="submission" date="2023-06" db="EMBL/GenBank/DDBJ databases">
        <authorList>
            <consortium name="Lawrence Berkeley National Laboratory"/>
            <person name="Ahrendt S."/>
            <person name="Sahu N."/>
            <person name="Indic B."/>
            <person name="Wong-Bajracharya J."/>
            <person name="Merenyi Z."/>
            <person name="Ke H.-M."/>
            <person name="Monk M."/>
            <person name="Kocsube S."/>
            <person name="Drula E."/>
            <person name="Lipzen A."/>
            <person name="Balint B."/>
            <person name="Henrissat B."/>
            <person name="Andreopoulos B."/>
            <person name="Martin F.M."/>
            <person name="Harder C.B."/>
            <person name="Rigling D."/>
            <person name="Ford K.L."/>
            <person name="Foster G.D."/>
            <person name="Pangilinan J."/>
            <person name="Papanicolaou A."/>
            <person name="Barry K."/>
            <person name="LaButti K."/>
            <person name="Viragh M."/>
            <person name="Koriabine M."/>
            <person name="Yan M."/>
            <person name="Riley R."/>
            <person name="Champramary S."/>
            <person name="Plett K.L."/>
            <person name="Tsai I.J."/>
            <person name="Slot J."/>
            <person name="Sipos G."/>
            <person name="Plett J."/>
            <person name="Nagy L.G."/>
            <person name="Grigoriev I.V."/>
        </authorList>
    </citation>
    <scope>NUCLEOTIDE SEQUENCE</scope>
    <source>
        <strain evidence="1">ICMP 16352</strain>
    </source>
</reference>
<evidence type="ECO:0000313" key="1">
    <source>
        <dbReference type="EMBL" id="KAK0467387.1"/>
    </source>
</evidence>
<protein>
    <submittedName>
        <fullName evidence="1">Uncharacterized protein</fullName>
    </submittedName>
</protein>
<dbReference type="SUPFAM" id="SSF52058">
    <property type="entry name" value="L domain-like"/>
    <property type="match status" value="1"/>
</dbReference>
<organism evidence="1 2">
    <name type="scientific">Armillaria novae-zelandiae</name>
    <dbReference type="NCBI Taxonomy" id="153914"/>
    <lineage>
        <taxon>Eukaryota</taxon>
        <taxon>Fungi</taxon>
        <taxon>Dikarya</taxon>
        <taxon>Basidiomycota</taxon>
        <taxon>Agaricomycotina</taxon>
        <taxon>Agaricomycetes</taxon>
        <taxon>Agaricomycetidae</taxon>
        <taxon>Agaricales</taxon>
        <taxon>Marasmiineae</taxon>
        <taxon>Physalacriaceae</taxon>
        <taxon>Armillaria</taxon>
    </lineage>
</organism>
<accession>A0AA39NKQ5</accession>
<name>A0AA39NKQ5_9AGAR</name>
<evidence type="ECO:0000313" key="2">
    <source>
        <dbReference type="Proteomes" id="UP001175227"/>
    </source>
</evidence>